<keyword evidence="3 10" id="KW-0479">Metal-binding</keyword>
<keyword evidence="5 12" id="KW-0520">NAD</keyword>
<evidence type="ECO:0000313" key="15">
    <source>
        <dbReference type="Proteomes" id="UP000221369"/>
    </source>
</evidence>
<proteinExistence type="inferred from homology"/>
<evidence type="ECO:0000256" key="10">
    <source>
        <dbReference type="PIRSR" id="PIRSR601088-3"/>
    </source>
</evidence>
<evidence type="ECO:0000313" key="14">
    <source>
        <dbReference type="EMBL" id="PFG29832.1"/>
    </source>
</evidence>
<feature type="domain" description="Glycosyl hydrolase family 4 C-terminal" evidence="13">
    <location>
        <begin position="195"/>
        <end position="401"/>
    </location>
</feature>
<evidence type="ECO:0000259" key="13">
    <source>
        <dbReference type="Pfam" id="PF11975"/>
    </source>
</evidence>
<keyword evidence="10" id="KW-0533">Nickel</keyword>
<dbReference type="SUPFAM" id="SSF56327">
    <property type="entry name" value="LDH C-terminal domain-like"/>
    <property type="match status" value="1"/>
</dbReference>
<organism evidence="14 15">
    <name type="scientific">Paramicrobacterium agarici</name>
    <dbReference type="NCBI Taxonomy" id="630514"/>
    <lineage>
        <taxon>Bacteria</taxon>
        <taxon>Bacillati</taxon>
        <taxon>Actinomycetota</taxon>
        <taxon>Actinomycetes</taxon>
        <taxon>Micrococcales</taxon>
        <taxon>Microbacteriaceae</taxon>
        <taxon>Paramicrobacterium</taxon>
    </lineage>
</organism>
<reference evidence="14 15" key="1">
    <citation type="submission" date="2017-10" db="EMBL/GenBank/DDBJ databases">
        <title>Sequencing the genomes of 1000 actinobacteria strains.</title>
        <authorList>
            <person name="Klenk H.-P."/>
        </authorList>
    </citation>
    <scope>NUCLEOTIDE SEQUENCE [LARGE SCALE GENOMIC DNA]</scope>
    <source>
        <strain evidence="14 15">DSM 21798</strain>
    </source>
</reference>
<dbReference type="Pfam" id="PF02056">
    <property type="entry name" value="Glyco_hydro_4"/>
    <property type="match status" value="1"/>
</dbReference>
<dbReference type="InterPro" id="IPR022616">
    <property type="entry name" value="Glyco_hydro_4_C"/>
</dbReference>
<evidence type="ECO:0000256" key="9">
    <source>
        <dbReference type="PIRSR" id="PIRSR601088-2"/>
    </source>
</evidence>
<protein>
    <submittedName>
        <fullName evidence="14">Alpha-galactosidase</fullName>
    </submittedName>
</protein>
<dbReference type="GO" id="GO:0004553">
    <property type="term" value="F:hydrolase activity, hydrolyzing O-glycosyl compounds"/>
    <property type="evidence" value="ECO:0007669"/>
    <property type="project" value="InterPro"/>
</dbReference>
<evidence type="ECO:0000256" key="3">
    <source>
        <dbReference type="ARBA" id="ARBA00022723"/>
    </source>
</evidence>
<keyword evidence="8 12" id="KW-0326">Glycosidase</keyword>
<keyword evidence="6 10" id="KW-0464">Manganese</keyword>
<keyword evidence="15" id="KW-1185">Reference proteome</keyword>
<accession>A0A2A9DV19</accession>
<dbReference type="Proteomes" id="UP000221369">
    <property type="component" value="Unassembled WGS sequence"/>
</dbReference>
<name>A0A2A9DV19_9MICO</name>
<dbReference type="PRINTS" id="PR00732">
    <property type="entry name" value="GLHYDRLASE4"/>
</dbReference>
<dbReference type="SUPFAM" id="SSF51735">
    <property type="entry name" value="NAD(P)-binding Rossmann-fold domains"/>
    <property type="match status" value="1"/>
</dbReference>
<keyword evidence="10" id="KW-0408">Iron</keyword>
<feature type="binding site" evidence="10">
    <location>
        <position position="169"/>
    </location>
    <ligand>
        <name>Mn(2+)</name>
        <dbReference type="ChEBI" id="CHEBI:29035"/>
    </ligand>
</feature>
<dbReference type="GO" id="GO:0016616">
    <property type="term" value="F:oxidoreductase activity, acting on the CH-OH group of donors, NAD or NADP as acceptor"/>
    <property type="evidence" value="ECO:0007669"/>
    <property type="project" value="InterPro"/>
</dbReference>
<dbReference type="PANTHER" id="PTHR32092:SF6">
    <property type="entry name" value="ALPHA-GALACTOSIDASE"/>
    <property type="match status" value="1"/>
</dbReference>
<dbReference type="Pfam" id="PF11975">
    <property type="entry name" value="Glyco_hydro_4C"/>
    <property type="match status" value="1"/>
</dbReference>
<dbReference type="InterPro" id="IPR001088">
    <property type="entry name" value="Glyco_hydro_4"/>
</dbReference>
<evidence type="ECO:0000256" key="2">
    <source>
        <dbReference type="ARBA" id="ARBA00010141"/>
    </source>
</evidence>
<feature type="binding site" evidence="9">
    <location>
        <position position="147"/>
    </location>
    <ligand>
        <name>substrate</name>
    </ligand>
</feature>
<dbReference type="GO" id="GO:0046872">
    <property type="term" value="F:metal ion binding"/>
    <property type="evidence" value="ECO:0007669"/>
    <property type="project" value="UniProtKB-KW"/>
</dbReference>
<dbReference type="InterPro" id="IPR036291">
    <property type="entry name" value="NAD(P)-bd_dom_sf"/>
</dbReference>
<dbReference type="GO" id="GO:0005975">
    <property type="term" value="P:carbohydrate metabolic process"/>
    <property type="evidence" value="ECO:0007669"/>
    <property type="project" value="InterPro"/>
</dbReference>
<keyword evidence="7" id="KW-0119">Carbohydrate metabolism</keyword>
<dbReference type="AlphaFoldDB" id="A0A2A9DV19"/>
<evidence type="ECO:0000256" key="1">
    <source>
        <dbReference type="ARBA" id="ARBA00001936"/>
    </source>
</evidence>
<evidence type="ECO:0000256" key="8">
    <source>
        <dbReference type="ARBA" id="ARBA00023295"/>
    </source>
</evidence>
<comment type="cofactor">
    <cofactor evidence="1">
        <name>Mn(2+)</name>
        <dbReference type="ChEBI" id="CHEBI:29035"/>
    </cofactor>
</comment>
<dbReference type="PANTHER" id="PTHR32092">
    <property type="entry name" value="6-PHOSPHO-BETA-GLUCOSIDASE-RELATED"/>
    <property type="match status" value="1"/>
</dbReference>
<dbReference type="EMBL" id="PDJE01000001">
    <property type="protein sequence ID" value="PFG29832.1"/>
    <property type="molecule type" value="Genomic_DNA"/>
</dbReference>
<comment type="cofactor">
    <cofactor evidence="12">
        <name>NAD(+)</name>
        <dbReference type="ChEBI" id="CHEBI:57540"/>
    </cofactor>
    <text evidence="12">Binds 1 NAD(+) per subunit.</text>
</comment>
<keyword evidence="4 12" id="KW-0378">Hydrolase</keyword>
<sequence length="434" mass="48334">MTRVTFIGAGSVVFTKQLLTDLLRYPEFDEIEIALHDIDAERLRVAEATAAFVSQKLGAHARVTASADRRQALEGADFVINMIQVGGIEGTRADLEVPAKHGLLQTIGDTTGVGGVFRGLRTFPVLTQILRDMEQVCPNAYFLNYTNPMTMNVWWANLVAPSIRTIGLCHSVYWTAHDLAELVGLDVSQTRYRAAGLNHQSWLLEWTTLDGDDLYPRLKQRIDDDPQLQRRVRAEIFRRVGYYPTETSEHSAEYLSWFLRSESQREKYRLTPLEYLQISEENVAEFEHTRAALDSGQDIELENDATEYAPQLIHSIVTGTRREIHANIANAGLISNLPEAQVVEVPCIIDEQGVHPVPMGDLPTECVTVNRAYAAVAGAAIEAARTENPTLVRQALLADPNATSSVSPETLWRICDELTQAHAQHLPEALTQPA</sequence>
<dbReference type="Gene3D" id="3.90.1820.10">
    <property type="entry name" value="AglA-like glucosidase"/>
    <property type="match status" value="1"/>
</dbReference>
<evidence type="ECO:0000256" key="7">
    <source>
        <dbReference type="ARBA" id="ARBA00023277"/>
    </source>
</evidence>
<evidence type="ECO:0000256" key="11">
    <source>
        <dbReference type="PIRSR" id="PIRSR601088-4"/>
    </source>
</evidence>
<feature type="binding site" evidence="10">
    <location>
        <position position="199"/>
    </location>
    <ligand>
        <name>Mn(2+)</name>
        <dbReference type="ChEBI" id="CHEBI:29035"/>
    </ligand>
</feature>
<comment type="similarity">
    <text evidence="2 12">Belongs to the glycosyl hydrolase 4 family.</text>
</comment>
<gene>
    <name evidence="14" type="ORF">ATJ78_0747</name>
</gene>
<keyword evidence="10" id="KW-0170">Cobalt</keyword>
<evidence type="ECO:0000256" key="5">
    <source>
        <dbReference type="ARBA" id="ARBA00023027"/>
    </source>
</evidence>
<feature type="site" description="Increases basicity of active site Tyr" evidence="11">
    <location>
        <position position="109"/>
    </location>
</feature>
<dbReference type="InterPro" id="IPR015955">
    <property type="entry name" value="Lactate_DH/Glyco_Ohase_4_C"/>
</dbReference>
<dbReference type="RefSeq" id="WP_098406363.1">
    <property type="nucleotide sequence ID" value="NZ_PDJE01000001.1"/>
</dbReference>
<dbReference type="InterPro" id="IPR053715">
    <property type="entry name" value="GH4_Enzyme_sf"/>
</dbReference>
<comment type="caution">
    <text evidence="14">The sequence shown here is derived from an EMBL/GenBank/DDBJ whole genome shotgun (WGS) entry which is preliminary data.</text>
</comment>
<evidence type="ECO:0000256" key="12">
    <source>
        <dbReference type="RuleBase" id="RU361152"/>
    </source>
</evidence>
<evidence type="ECO:0000256" key="6">
    <source>
        <dbReference type="ARBA" id="ARBA00023211"/>
    </source>
</evidence>
<evidence type="ECO:0000256" key="4">
    <source>
        <dbReference type="ARBA" id="ARBA00022801"/>
    </source>
</evidence>
<dbReference type="NCBIfam" id="NF011657">
    <property type="entry name" value="PRK15076.1"/>
    <property type="match status" value="1"/>
</dbReference>